<accession>A0A067BY35</accession>
<dbReference type="KEGG" id="spar:SPRG_21244"/>
<name>A0A067BY35_SAPPC</name>
<evidence type="ECO:0000256" key="2">
    <source>
        <dbReference type="SAM" id="SignalP"/>
    </source>
</evidence>
<keyword evidence="4" id="KW-1185">Reference proteome</keyword>
<reference evidence="3 4" key="1">
    <citation type="journal article" date="2013" name="PLoS Genet.">
        <title>Distinctive expansion of potential virulence genes in the genome of the oomycete fish pathogen Saprolegnia parasitica.</title>
        <authorList>
            <person name="Jiang R.H."/>
            <person name="de Bruijn I."/>
            <person name="Haas B.J."/>
            <person name="Belmonte R."/>
            <person name="Lobach L."/>
            <person name="Christie J."/>
            <person name="van den Ackerveken G."/>
            <person name="Bottin A."/>
            <person name="Bulone V."/>
            <person name="Diaz-Moreno S.M."/>
            <person name="Dumas B."/>
            <person name="Fan L."/>
            <person name="Gaulin E."/>
            <person name="Govers F."/>
            <person name="Grenville-Briggs L.J."/>
            <person name="Horner N.R."/>
            <person name="Levin J.Z."/>
            <person name="Mammella M."/>
            <person name="Meijer H.J."/>
            <person name="Morris P."/>
            <person name="Nusbaum C."/>
            <person name="Oome S."/>
            <person name="Phillips A.J."/>
            <person name="van Rooyen D."/>
            <person name="Rzeszutek E."/>
            <person name="Saraiva M."/>
            <person name="Secombes C.J."/>
            <person name="Seidl M.F."/>
            <person name="Snel B."/>
            <person name="Stassen J.H."/>
            <person name="Sykes S."/>
            <person name="Tripathy S."/>
            <person name="van den Berg H."/>
            <person name="Vega-Arreguin J.C."/>
            <person name="Wawra S."/>
            <person name="Young S.K."/>
            <person name="Zeng Q."/>
            <person name="Dieguez-Uribeondo J."/>
            <person name="Russ C."/>
            <person name="Tyler B.M."/>
            <person name="van West P."/>
        </authorList>
    </citation>
    <scope>NUCLEOTIDE SEQUENCE [LARGE SCALE GENOMIC DNA]</scope>
    <source>
        <strain evidence="3 4">CBS 223.65</strain>
    </source>
</reference>
<feature type="region of interest" description="Disordered" evidence="1">
    <location>
        <begin position="33"/>
        <end position="56"/>
    </location>
</feature>
<organism evidence="3 4">
    <name type="scientific">Saprolegnia parasitica (strain CBS 223.65)</name>
    <dbReference type="NCBI Taxonomy" id="695850"/>
    <lineage>
        <taxon>Eukaryota</taxon>
        <taxon>Sar</taxon>
        <taxon>Stramenopiles</taxon>
        <taxon>Oomycota</taxon>
        <taxon>Saprolegniomycetes</taxon>
        <taxon>Saprolegniales</taxon>
        <taxon>Saprolegniaceae</taxon>
        <taxon>Saprolegnia</taxon>
    </lineage>
</organism>
<evidence type="ECO:0000256" key="1">
    <source>
        <dbReference type="SAM" id="MobiDB-lite"/>
    </source>
</evidence>
<dbReference type="RefSeq" id="XP_012207579.1">
    <property type="nucleotide sequence ID" value="XM_012352189.1"/>
</dbReference>
<sequence length="162" mass="16954">MQKKTILILVSLLVAVAVAVVLAVTLSGGKTTDAKDGAGTDKNATPAPASSQKNWGTHFFENGGGGGIVTESSTEGKNKFIDPIWVAGGNPYGFMELSFSKDWLKVQFASFDKSWNFGGFNLAATTRGGVAKGHCWYIPRIPGTPGIKCKDSFDGPIGAPSV</sequence>
<dbReference type="GeneID" id="24142066"/>
<dbReference type="AlphaFoldDB" id="A0A067BY35"/>
<dbReference type="EMBL" id="KK583281">
    <property type="protein sequence ID" value="KDO21745.1"/>
    <property type="molecule type" value="Genomic_DNA"/>
</dbReference>
<evidence type="ECO:0000313" key="4">
    <source>
        <dbReference type="Proteomes" id="UP000030745"/>
    </source>
</evidence>
<dbReference type="InterPro" id="IPR029052">
    <property type="entry name" value="Metallo-depent_PP-like"/>
</dbReference>
<dbReference type="OrthoDB" id="70358at2759"/>
<proteinExistence type="predicted"/>
<feature type="signal peptide" evidence="2">
    <location>
        <begin position="1"/>
        <end position="23"/>
    </location>
</feature>
<gene>
    <name evidence="3" type="ORF">SPRG_21244</name>
</gene>
<keyword evidence="2" id="KW-0732">Signal</keyword>
<protein>
    <submittedName>
        <fullName evidence="3">Uncharacterized protein</fullName>
    </submittedName>
</protein>
<dbReference type="VEuPathDB" id="FungiDB:SPRG_21244"/>
<evidence type="ECO:0000313" key="3">
    <source>
        <dbReference type="EMBL" id="KDO21745.1"/>
    </source>
</evidence>
<feature type="chain" id="PRO_5001633899" evidence="2">
    <location>
        <begin position="24"/>
        <end position="162"/>
    </location>
</feature>
<dbReference type="Proteomes" id="UP000030745">
    <property type="component" value="Unassembled WGS sequence"/>
</dbReference>
<dbReference type="Gene3D" id="3.60.21.10">
    <property type="match status" value="1"/>
</dbReference>